<keyword evidence="4 6" id="KW-1133">Transmembrane helix</keyword>
<sequence length="240" mass="27067">MTTEIRWVRLGIATVLAAAFVALFMSLGIWQVHRLHWKLDLIARVDARVAAEPVPAPGPADWAGITREGDEYRHVEVDGTFMNEDEVLIYTPSMFGPGYWVLTPLKRDDGTIVMINRGVVSEEKKSPDSRVAPEGEQHITGLLRITEDHGYLFSQKDRPEDGVWYRRDIASITKTKGLENAAPYFIDQDLTDPEGFPRGGQTVVKFRNSHLSYAITWFSMAALSLVGWVVVLRQELKKRG</sequence>
<dbReference type="InterPro" id="IPR045214">
    <property type="entry name" value="Surf1/Surf4"/>
</dbReference>
<evidence type="ECO:0000256" key="5">
    <source>
        <dbReference type="ARBA" id="ARBA00023136"/>
    </source>
</evidence>
<dbReference type="CDD" id="cd06662">
    <property type="entry name" value="SURF1"/>
    <property type="match status" value="1"/>
</dbReference>
<keyword evidence="3 6" id="KW-0812">Transmembrane</keyword>
<dbReference type="PANTHER" id="PTHR23427">
    <property type="entry name" value="SURFEIT LOCUS PROTEIN"/>
    <property type="match status" value="1"/>
</dbReference>
<evidence type="ECO:0000313" key="7">
    <source>
        <dbReference type="EMBL" id="MER5171031.1"/>
    </source>
</evidence>
<dbReference type="EMBL" id="JAYWLC010000002">
    <property type="protein sequence ID" value="MER5171031.1"/>
    <property type="molecule type" value="Genomic_DNA"/>
</dbReference>
<comment type="subcellular location">
    <subcellularLocation>
        <location evidence="6">Cell membrane</location>
        <topology evidence="6">Multi-pass membrane protein</topology>
    </subcellularLocation>
    <subcellularLocation>
        <location evidence="1">Membrane</location>
    </subcellularLocation>
</comment>
<dbReference type="RefSeq" id="WP_350935133.1">
    <property type="nucleotide sequence ID" value="NZ_JAYWLC010000002.1"/>
</dbReference>
<gene>
    <name evidence="7" type="ORF">VSX56_04510</name>
</gene>
<comment type="caution">
    <text evidence="7">The sequence shown here is derived from an EMBL/GenBank/DDBJ whole genome shotgun (WGS) entry which is preliminary data.</text>
</comment>
<comment type="similarity">
    <text evidence="2 6">Belongs to the SURF1 family.</text>
</comment>
<reference evidence="7 8" key="1">
    <citation type="submission" date="2024-01" db="EMBL/GenBank/DDBJ databases">
        <authorList>
            <person name="Deng Y."/>
            <person name="Su J."/>
        </authorList>
    </citation>
    <scope>NUCLEOTIDE SEQUENCE [LARGE SCALE GENOMIC DNA]</scope>
    <source>
        <strain evidence="7 8">CPCC 100088</strain>
    </source>
</reference>
<dbReference type="InterPro" id="IPR002994">
    <property type="entry name" value="Surf1/Shy1"/>
</dbReference>
<dbReference type="Pfam" id="PF02104">
    <property type="entry name" value="SURF1"/>
    <property type="match status" value="1"/>
</dbReference>
<dbReference type="Proteomes" id="UP001438953">
    <property type="component" value="Unassembled WGS sequence"/>
</dbReference>
<name>A0ABV1SES2_9RHOB</name>
<keyword evidence="5 6" id="KW-0472">Membrane</keyword>
<proteinExistence type="inferred from homology"/>
<keyword evidence="6" id="KW-1003">Cell membrane</keyword>
<evidence type="ECO:0000256" key="1">
    <source>
        <dbReference type="ARBA" id="ARBA00004370"/>
    </source>
</evidence>
<feature type="transmembrane region" description="Helical" evidence="6">
    <location>
        <begin position="211"/>
        <end position="232"/>
    </location>
</feature>
<reference evidence="7 8" key="2">
    <citation type="submission" date="2024-06" db="EMBL/GenBank/DDBJ databases">
        <title>Thioclava kandeliae sp. nov. from a rhizosphere soil sample of Kandelia candel in a mangrove.</title>
        <authorList>
            <person name="Mu T."/>
        </authorList>
    </citation>
    <scope>NUCLEOTIDE SEQUENCE [LARGE SCALE GENOMIC DNA]</scope>
    <source>
        <strain evidence="7 8">CPCC 100088</strain>
    </source>
</reference>
<accession>A0ABV1SES2</accession>
<evidence type="ECO:0000256" key="4">
    <source>
        <dbReference type="ARBA" id="ARBA00022989"/>
    </source>
</evidence>
<evidence type="ECO:0000256" key="2">
    <source>
        <dbReference type="ARBA" id="ARBA00007165"/>
    </source>
</evidence>
<dbReference type="PROSITE" id="PS50895">
    <property type="entry name" value="SURF1"/>
    <property type="match status" value="1"/>
</dbReference>
<feature type="transmembrane region" description="Helical" evidence="6">
    <location>
        <begin position="7"/>
        <end position="30"/>
    </location>
</feature>
<organism evidence="7 8">
    <name type="scientific">Thioclava kandeliae</name>
    <dbReference type="NCBI Taxonomy" id="3070818"/>
    <lineage>
        <taxon>Bacteria</taxon>
        <taxon>Pseudomonadati</taxon>
        <taxon>Pseudomonadota</taxon>
        <taxon>Alphaproteobacteria</taxon>
        <taxon>Rhodobacterales</taxon>
        <taxon>Paracoccaceae</taxon>
        <taxon>Thioclava</taxon>
    </lineage>
</organism>
<dbReference type="PANTHER" id="PTHR23427:SF2">
    <property type="entry name" value="SURFEIT LOCUS PROTEIN 1"/>
    <property type="match status" value="1"/>
</dbReference>
<evidence type="ECO:0000256" key="6">
    <source>
        <dbReference type="RuleBase" id="RU363076"/>
    </source>
</evidence>
<evidence type="ECO:0000256" key="3">
    <source>
        <dbReference type="ARBA" id="ARBA00022692"/>
    </source>
</evidence>
<protein>
    <recommendedName>
        <fullName evidence="6">SURF1-like protein</fullName>
    </recommendedName>
</protein>
<keyword evidence="8" id="KW-1185">Reference proteome</keyword>
<evidence type="ECO:0000313" key="8">
    <source>
        <dbReference type="Proteomes" id="UP001438953"/>
    </source>
</evidence>